<dbReference type="PANTHER" id="PTHR33164:SF43">
    <property type="entry name" value="HTH-TYPE TRANSCRIPTIONAL REPRESSOR YETL"/>
    <property type="match status" value="1"/>
</dbReference>
<dbReference type="InterPro" id="IPR036390">
    <property type="entry name" value="WH_DNA-bd_sf"/>
</dbReference>
<proteinExistence type="predicted"/>
<organism evidence="2 3">
    <name type="scientific">Agrobacterium deltaense Zutra 3/1</name>
    <dbReference type="NCBI Taxonomy" id="1183427"/>
    <lineage>
        <taxon>Bacteria</taxon>
        <taxon>Pseudomonadati</taxon>
        <taxon>Pseudomonadota</taxon>
        <taxon>Alphaproteobacteria</taxon>
        <taxon>Hyphomicrobiales</taxon>
        <taxon>Rhizobiaceae</taxon>
        <taxon>Rhizobium/Agrobacterium group</taxon>
        <taxon>Agrobacterium</taxon>
    </lineage>
</organism>
<dbReference type="GO" id="GO:0006950">
    <property type="term" value="P:response to stress"/>
    <property type="evidence" value="ECO:0007669"/>
    <property type="project" value="TreeGrafter"/>
</dbReference>
<dbReference type="SUPFAM" id="SSF46785">
    <property type="entry name" value="Winged helix' DNA-binding domain"/>
    <property type="match status" value="1"/>
</dbReference>
<dbReference type="GO" id="GO:0003700">
    <property type="term" value="F:DNA-binding transcription factor activity"/>
    <property type="evidence" value="ECO:0007669"/>
    <property type="project" value="InterPro"/>
</dbReference>
<dbReference type="Proteomes" id="UP000191987">
    <property type="component" value="Unassembled WGS sequence"/>
</dbReference>
<dbReference type="PRINTS" id="PR00598">
    <property type="entry name" value="HTHMARR"/>
</dbReference>
<protein>
    <recommendedName>
        <fullName evidence="1">HTH marR-type domain-containing protein</fullName>
    </recommendedName>
</protein>
<dbReference type="PROSITE" id="PS50995">
    <property type="entry name" value="HTH_MARR_2"/>
    <property type="match status" value="1"/>
</dbReference>
<dbReference type="Pfam" id="PF12802">
    <property type="entry name" value="MarR_2"/>
    <property type="match status" value="1"/>
</dbReference>
<gene>
    <name evidence="2" type="ORF">AGR7C_pAt0080</name>
</gene>
<dbReference type="InterPro" id="IPR036388">
    <property type="entry name" value="WH-like_DNA-bd_sf"/>
</dbReference>
<name>A0A1S7S307_9HYPH</name>
<dbReference type="Gene3D" id="1.10.10.10">
    <property type="entry name" value="Winged helix-like DNA-binding domain superfamily/Winged helix DNA-binding domain"/>
    <property type="match status" value="1"/>
</dbReference>
<accession>A0A1S7S307</accession>
<dbReference type="RefSeq" id="WP_080821168.1">
    <property type="nucleotide sequence ID" value="NZ_LT009750.1"/>
</dbReference>
<sequence>MTQQFEIGSTQPQQNEQNLDLSKIENTLGFLIRTLQQRSFKAFHAEFGGIGLTPARHAILTMIGSNPGVKQVQLASILGLHEPNMALLVKECEKGELVHRSRSKKDGRAISLTLTDKGKAFLAEIEKRSAVVDRQTVQLLTDIETTLLTQLLIKAVGPFSKNDEAVGQGSSED</sequence>
<dbReference type="EMBL" id="FBWG01000049">
    <property type="protein sequence ID" value="CUX61564.1"/>
    <property type="molecule type" value="Genomic_DNA"/>
</dbReference>
<reference evidence="2 3" key="1">
    <citation type="submission" date="2016-01" db="EMBL/GenBank/DDBJ databases">
        <authorList>
            <person name="Oliw E.H."/>
        </authorList>
    </citation>
    <scope>NUCLEOTIDE SEQUENCE [LARGE SCALE GENOMIC DNA]</scope>
    <source>
        <strain evidence="2 3">Zutra 3-1</strain>
    </source>
</reference>
<dbReference type="InterPro" id="IPR039422">
    <property type="entry name" value="MarR/SlyA-like"/>
</dbReference>
<evidence type="ECO:0000259" key="1">
    <source>
        <dbReference type="PROSITE" id="PS50995"/>
    </source>
</evidence>
<evidence type="ECO:0000313" key="2">
    <source>
        <dbReference type="EMBL" id="CUX61564.1"/>
    </source>
</evidence>
<dbReference type="PANTHER" id="PTHR33164">
    <property type="entry name" value="TRANSCRIPTIONAL REGULATOR, MARR FAMILY"/>
    <property type="match status" value="1"/>
</dbReference>
<dbReference type="SMART" id="SM00347">
    <property type="entry name" value="HTH_MARR"/>
    <property type="match status" value="1"/>
</dbReference>
<evidence type="ECO:0000313" key="3">
    <source>
        <dbReference type="Proteomes" id="UP000191987"/>
    </source>
</evidence>
<feature type="domain" description="HTH marR-type" evidence="1">
    <location>
        <begin position="25"/>
        <end position="157"/>
    </location>
</feature>
<dbReference type="InterPro" id="IPR000835">
    <property type="entry name" value="HTH_MarR-typ"/>
</dbReference>
<dbReference type="AlphaFoldDB" id="A0A1S7S307"/>